<comment type="caution">
    <text evidence="2">The sequence shown here is derived from an EMBL/GenBank/DDBJ whole genome shotgun (WGS) entry which is preliminary data.</text>
</comment>
<name>A0A8X6QE73_NEPPI</name>
<feature type="region of interest" description="Disordered" evidence="1">
    <location>
        <begin position="26"/>
        <end position="103"/>
    </location>
</feature>
<evidence type="ECO:0000313" key="2">
    <source>
        <dbReference type="EMBL" id="GFU17243.1"/>
    </source>
</evidence>
<dbReference type="Proteomes" id="UP000887013">
    <property type="component" value="Unassembled WGS sequence"/>
</dbReference>
<dbReference type="AlphaFoldDB" id="A0A8X6QE73"/>
<organism evidence="2 3">
    <name type="scientific">Nephila pilipes</name>
    <name type="common">Giant wood spider</name>
    <name type="synonym">Nephila maculata</name>
    <dbReference type="NCBI Taxonomy" id="299642"/>
    <lineage>
        <taxon>Eukaryota</taxon>
        <taxon>Metazoa</taxon>
        <taxon>Ecdysozoa</taxon>
        <taxon>Arthropoda</taxon>
        <taxon>Chelicerata</taxon>
        <taxon>Arachnida</taxon>
        <taxon>Araneae</taxon>
        <taxon>Araneomorphae</taxon>
        <taxon>Entelegynae</taxon>
        <taxon>Araneoidea</taxon>
        <taxon>Nephilidae</taxon>
        <taxon>Nephila</taxon>
    </lineage>
</organism>
<feature type="non-terminal residue" evidence="2">
    <location>
        <position position="103"/>
    </location>
</feature>
<keyword evidence="3" id="KW-1185">Reference proteome</keyword>
<evidence type="ECO:0000256" key="1">
    <source>
        <dbReference type="SAM" id="MobiDB-lite"/>
    </source>
</evidence>
<protein>
    <submittedName>
        <fullName evidence="2">Uncharacterized protein</fullName>
    </submittedName>
</protein>
<proteinExistence type="predicted"/>
<gene>
    <name evidence="2" type="ORF">NPIL_151431</name>
</gene>
<reference evidence="2" key="1">
    <citation type="submission" date="2020-08" db="EMBL/GenBank/DDBJ databases">
        <title>Multicomponent nature underlies the extraordinary mechanical properties of spider dragline silk.</title>
        <authorList>
            <person name="Kono N."/>
            <person name="Nakamura H."/>
            <person name="Mori M."/>
            <person name="Yoshida Y."/>
            <person name="Ohtoshi R."/>
            <person name="Malay A.D."/>
            <person name="Moran D.A.P."/>
            <person name="Tomita M."/>
            <person name="Numata K."/>
            <person name="Arakawa K."/>
        </authorList>
    </citation>
    <scope>NUCLEOTIDE SEQUENCE</scope>
</reference>
<accession>A0A8X6QE73</accession>
<feature type="compositionally biased region" description="Basic and acidic residues" evidence="1">
    <location>
        <begin position="52"/>
        <end position="64"/>
    </location>
</feature>
<sequence>MGDIPLFKLPASEKELDKIVLKFSAPNPSHETKTAPIAAPSPQSGQTTVCPPEEKDSAKDRDSEGFISPPKHLTRKAPKANPLSQIKDIPTIDSNPDVDVNTL</sequence>
<evidence type="ECO:0000313" key="3">
    <source>
        <dbReference type="Proteomes" id="UP000887013"/>
    </source>
</evidence>
<dbReference type="EMBL" id="BMAW01126556">
    <property type="protein sequence ID" value="GFU17243.1"/>
    <property type="molecule type" value="Genomic_DNA"/>
</dbReference>
<dbReference type="OrthoDB" id="10636301at2759"/>